<dbReference type="Gene3D" id="3.30.750.24">
    <property type="entry name" value="STAS domain"/>
    <property type="match status" value="1"/>
</dbReference>
<name>A0A9E7C231_9ACTN</name>
<reference evidence="2" key="1">
    <citation type="journal article" date="2022" name="Int. J. Syst. Evol. Microbiol.">
        <title>Pseudomonas aegrilactucae sp. nov. and Pseudomonas morbosilactucae sp. nov., pathogens causing bacterial rot of lettuce in Japan.</title>
        <authorList>
            <person name="Sawada H."/>
            <person name="Fujikawa T."/>
            <person name="Satou M."/>
        </authorList>
    </citation>
    <scope>NUCLEOTIDE SEQUENCE</scope>
    <source>
        <strain evidence="2">0166_1</strain>
    </source>
</reference>
<dbReference type="Proteomes" id="UP001162834">
    <property type="component" value="Chromosome"/>
</dbReference>
<dbReference type="AlphaFoldDB" id="A0A9E7C231"/>
<keyword evidence="3" id="KW-1185">Reference proteome</keyword>
<gene>
    <name evidence="2" type="ORF">DSM104329_03445</name>
</gene>
<evidence type="ECO:0000259" key="1">
    <source>
        <dbReference type="Pfam" id="PF13466"/>
    </source>
</evidence>
<organism evidence="2 3">
    <name type="scientific">Capillimicrobium parvum</name>
    <dbReference type="NCBI Taxonomy" id="2884022"/>
    <lineage>
        <taxon>Bacteria</taxon>
        <taxon>Bacillati</taxon>
        <taxon>Actinomycetota</taxon>
        <taxon>Thermoleophilia</taxon>
        <taxon>Solirubrobacterales</taxon>
        <taxon>Capillimicrobiaceae</taxon>
        <taxon>Capillimicrobium</taxon>
    </lineage>
</organism>
<dbReference type="SUPFAM" id="SSF52091">
    <property type="entry name" value="SpoIIaa-like"/>
    <property type="match status" value="1"/>
</dbReference>
<accession>A0A9E7C231</accession>
<evidence type="ECO:0000313" key="3">
    <source>
        <dbReference type="Proteomes" id="UP001162834"/>
    </source>
</evidence>
<dbReference type="EMBL" id="CP087164">
    <property type="protein sequence ID" value="UGS37033.1"/>
    <property type="molecule type" value="Genomic_DNA"/>
</dbReference>
<dbReference type="InterPro" id="IPR036513">
    <property type="entry name" value="STAS_dom_sf"/>
</dbReference>
<proteinExistence type="predicted"/>
<dbReference type="KEGG" id="sbae:DSM104329_03445"/>
<dbReference type="InterPro" id="IPR058548">
    <property type="entry name" value="MlaB-like_STAS"/>
</dbReference>
<protein>
    <recommendedName>
        <fullName evidence="1">MlaB-like STAS domain-containing protein</fullName>
    </recommendedName>
</protein>
<sequence>MAASSPQTIAFAIYGPIARADLPGLCGRVCSLLNASGARVALCDVQGVEPDAVCVEALARLQLAARRTGCEVRLRRASPDLLRLIGFMGLDAVLPE</sequence>
<dbReference type="RefSeq" id="WP_259311096.1">
    <property type="nucleotide sequence ID" value="NZ_CP087164.1"/>
</dbReference>
<feature type="domain" description="MlaB-like STAS" evidence="1">
    <location>
        <begin position="15"/>
        <end position="91"/>
    </location>
</feature>
<evidence type="ECO:0000313" key="2">
    <source>
        <dbReference type="EMBL" id="UGS37033.1"/>
    </source>
</evidence>
<dbReference type="Pfam" id="PF13466">
    <property type="entry name" value="STAS_2"/>
    <property type="match status" value="1"/>
</dbReference>